<evidence type="ECO:0000313" key="1">
    <source>
        <dbReference type="EMBL" id="MPN64732.1"/>
    </source>
</evidence>
<dbReference type="EMBL" id="VSSQ01146033">
    <property type="protein sequence ID" value="MPN64732.1"/>
    <property type="molecule type" value="Genomic_DNA"/>
</dbReference>
<sequence length="99" mass="11353">MRSFFQRRIGGIQGFRQVCSGLHVFGDVLNLFIDRVNLPTSGFYRGIDRLFLFFDFGNDYFSGNSVFAVDLFGNGIERLNSRIRFVEQGISLLIWSVVC</sequence>
<comment type="caution">
    <text evidence="1">The sequence shown here is derived from an EMBL/GenBank/DDBJ whole genome shotgun (WGS) entry which is preliminary data.</text>
</comment>
<dbReference type="AlphaFoldDB" id="A0A645JN70"/>
<gene>
    <name evidence="1" type="ORF">SDC9_212509</name>
</gene>
<name>A0A645JN70_9ZZZZ</name>
<organism evidence="1">
    <name type="scientific">bioreactor metagenome</name>
    <dbReference type="NCBI Taxonomy" id="1076179"/>
    <lineage>
        <taxon>unclassified sequences</taxon>
        <taxon>metagenomes</taxon>
        <taxon>ecological metagenomes</taxon>
    </lineage>
</organism>
<reference evidence="1" key="1">
    <citation type="submission" date="2019-08" db="EMBL/GenBank/DDBJ databases">
        <authorList>
            <person name="Kucharzyk K."/>
            <person name="Murdoch R.W."/>
            <person name="Higgins S."/>
            <person name="Loffler F."/>
        </authorList>
    </citation>
    <scope>NUCLEOTIDE SEQUENCE</scope>
</reference>
<proteinExistence type="predicted"/>
<protein>
    <submittedName>
        <fullName evidence="1">Uncharacterized protein</fullName>
    </submittedName>
</protein>
<accession>A0A645JN70</accession>